<evidence type="ECO:0000256" key="2">
    <source>
        <dbReference type="SAM" id="Phobius"/>
    </source>
</evidence>
<name>A0A3R9GMV0_9ENTR</name>
<dbReference type="OrthoDB" id="6540960at2"/>
<sequence>MISNVDGMRIPMPSESHQPQRDAGVKRKAWLAVFALSALFWIVVGVIAWSVWG</sequence>
<protein>
    <submittedName>
        <fullName evidence="3">YmiA family putative membrane protein</fullName>
    </submittedName>
</protein>
<comment type="caution">
    <text evidence="3">The sequence shown here is derived from an EMBL/GenBank/DDBJ whole genome shotgun (WGS) entry which is preliminary data.</text>
</comment>
<organism evidence="3 4">
    <name type="scientific">Atlantibacter subterraneus</name>
    <dbReference type="NCBI Taxonomy" id="255519"/>
    <lineage>
        <taxon>Bacteria</taxon>
        <taxon>Pseudomonadati</taxon>
        <taxon>Pseudomonadota</taxon>
        <taxon>Gammaproteobacteria</taxon>
        <taxon>Enterobacterales</taxon>
        <taxon>Enterobacteriaceae</taxon>
        <taxon>Atlantibacter</taxon>
    </lineage>
</organism>
<dbReference type="EMBL" id="RHXB01000012">
    <property type="protein sequence ID" value="RSE23801.1"/>
    <property type="molecule type" value="Genomic_DNA"/>
</dbReference>
<accession>A0A3R9GMV0</accession>
<gene>
    <name evidence="3" type="ORF">EGT71_16805</name>
</gene>
<evidence type="ECO:0000256" key="1">
    <source>
        <dbReference type="SAM" id="MobiDB-lite"/>
    </source>
</evidence>
<keyword evidence="2" id="KW-0812">Transmembrane</keyword>
<dbReference type="Pfam" id="PF22868">
    <property type="entry name" value="YmiA-like"/>
    <property type="match status" value="1"/>
</dbReference>
<keyword evidence="2" id="KW-0472">Membrane</keyword>
<dbReference type="NCBIfam" id="NF000536">
    <property type="entry name" value="YmiA"/>
    <property type="match status" value="1"/>
</dbReference>
<keyword evidence="2" id="KW-1133">Transmembrane helix</keyword>
<evidence type="ECO:0000313" key="4">
    <source>
        <dbReference type="Proteomes" id="UP000275331"/>
    </source>
</evidence>
<feature type="transmembrane region" description="Helical" evidence="2">
    <location>
        <begin position="29"/>
        <end position="52"/>
    </location>
</feature>
<dbReference type="Proteomes" id="UP000275331">
    <property type="component" value="Unassembled WGS sequence"/>
</dbReference>
<dbReference type="AlphaFoldDB" id="A0A3R9GMV0"/>
<evidence type="ECO:0000313" key="3">
    <source>
        <dbReference type="EMBL" id="RSE23801.1"/>
    </source>
</evidence>
<dbReference type="InterPro" id="IPR047744">
    <property type="entry name" value="YmiA_put-like"/>
</dbReference>
<reference evidence="3 4" key="1">
    <citation type="submission" date="2018-10" db="EMBL/GenBank/DDBJ databases">
        <title>Transmission dynamics of multidrug resistant bacteria on intensive care unit surfaces.</title>
        <authorList>
            <person name="D'Souza A.W."/>
            <person name="Potter R.F."/>
            <person name="Wallace M."/>
            <person name="Shupe A."/>
            <person name="Patel S."/>
            <person name="Sun S."/>
            <person name="Gul D."/>
            <person name="Kwon J.H."/>
            <person name="Andleeb S."/>
            <person name="Burnham C.-A.D."/>
            <person name="Dantas G."/>
        </authorList>
    </citation>
    <scope>NUCLEOTIDE SEQUENCE [LARGE SCALE GENOMIC DNA]</scope>
    <source>
        <strain evidence="3 4">AS_373</strain>
    </source>
</reference>
<feature type="region of interest" description="Disordered" evidence="1">
    <location>
        <begin position="1"/>
        <end position="21"/>
    </location>
</feature>
<proteinExistence type="predicted"/>